<evidence type="ECO:0000313" key="1">
    <source>
        <dbReference type="EMBL" id="KYH35466.1"/>
    </source>
</evidence>
<dbReference type="OrthoDB" id="1917767at2"/>
<accession>A0A151B6D4</accession>
<dbReference type="EMBL" id="LTBA01000003">
    <property type="protein sequence ID" value="KYH35466.1"/>
    <property type="molecule type" value="Genomic_DNA"/>
</dbReference>
<gene>
    <name evidence="1" type="ORF">CLTEP_06420</name>
</gene>
<comment type="caution">
    <text evidence="1">The sequence shown here is derived from an EMBL/GenBank/DDBJ whole genome shotgun (WGS) entry which is preliminary data.</text>
</comment>
<dbReference type="RefSeq" id="WP_066822477.1">
    <property type="nucleotide sequence ID" value="NZ_LTBA01000003.1"/>
</dbReference>
<organism evidence="1 2">
    <name type="scientific">Clostridium tepidiprofundi DSM 19306</name>
    <dbReference type="NCBI Taxonomy" id="1121338"/>
    <lineage>
        <taxon>Bacteria</taxon>
        <taxon>Bacillati</taxon>
        <taxon>Bacillota</taxon>
        <taxon>Clostridia</taxon>
        <taxon>Eubacteriales</taxon>
        <taxon>Clostridiaceae</taxon>
        <taxon>Clostridium</taxon>
    </lineage>
</organism>
<keyword evidence="2" id="KW-1185">Reference proteome</keyword>
<name>A0A151B6D4_9CLOT</name>
<evidence type="ECO:0000313" key="2">
    <source>
        <dbReference type="Proteomes" id="UP000075531"/>
    </source>
</evidence>
<protein>
    <submittedName>
        <fullName evidence="1">Uncharacterized protein</fullName>
    </submittedName>
</protein>
<proteinExistence type="predicted"/>
<reference evidence="1 2" key="1">
    <citation type="submission" date="2016-02" db="EMBL/GenBank/DDBJ databases">
        <title>Genome sequence of Clostridium tepidiprofundi DSM 19306.</title>
        <authorList>
            <person name="Poehlein A."/>
            <person name="Daniel R."/>
        </authorList>
    </citation>
    <scope>NUCLEOTIDE SEQUENCE [LARGE SCALE GENOMIC DNA]</scope>
    <source>
        <strain evidence="1 2">DSM 19306</strain>
    </source>
</reference>
<dbReference type="PATRIC" id="fig|1121338.3.peg.649"/>
<dbReference type="AlphaFoldDB" id="A0A151B6D4"/>
<sequence length="67" mass="7873">MKLHLKLKDGREYFFNEKQTDIIAKNLNYVRIIQLILGDKDILSDTTIDIMNEKISFGNIKSLELIF</sequence>
<dbReference type="Proteomes" id="UP000075531">
    <property type="component" value="Unassembled WGS sequence"/>
</dbReference>